<evidence type="ECO:0000313" key="2">
    <source>
        <dbReference type="EnsemblMetazoa" id="PPA21976.1"/>
    </source>
</evidence>
<feature type="compositionally biased region" description="Pro residues" evidence="1">
    <location>
        <begin position="561"/>
        <end position="573"/>
    </location>
</feature>
<feature type="region of interest" description="Disordered" evidence="1">
    <location>
        <begin position="557"/>
        <end position="644"/>
    </location>
</feature>
<gene>
    <name evidence="2" type="primary">WBGene00111530</name>
</gene>
<evidence type="ECO:0000256" key="1">
    <source>
        <dbReference type="SAM" id="MobiDB-lite"/>
    </source>
</evidence>
<feature type="compositionally biased region" description="Polar residues" evidence="1">
    <location>
        <begin position="616"/>
        <end position="631"/>
    </location>
</feature>
<dbReference type="Proteomes" id="UP000005239">
    <property type="component" value="Unassembled WGS sequence"/>
</dbReference>
<name>A0A2A6BBY5_PRIPA</name>
<reference evidence="3" key="1">
    <citation type="journal article" date="2008" name="Nat. Genet.">
        <title>The Pristionchus pacificus genome provides a unique perspective on nematode lifestyle and parasitism.</title>
        <authorList>
            <person name="Dieterich C."/>
            <person name="Clifton S.W."/>
            <person name="Schuster L.N."/>
            <person name="Chinwalla A."/>
            <person name="Delehaunty K."/>
            <person name="Dinkelacker I."/>
            <person name="Fulton L."/>
            <person name="Fulton R."/>
            <person name="Godfrey J."/>
            <person name="Minx P."/>
            <person name="Mitreva M."/>
            <person name="Roeseler W."/>
            <person name="Tian H."/>
            <person name="Witte H."/>
            <person name="Yang S.P."/>
            <person name="Wilson R.K."/>
            <person name="Sommer R.J."/>
        </authorList>
    </citation>
    <scope>NUCLEOTIDE SEQUENCE [LARGE SCALE GENOMIC DNA]</scope>
    <source>
        <strain evidence="3">PS312</strain>
    </source>
</reference>
<reference evidence="2" key="2">
    <citation type="submission" date="2022-06" db="UniProtKB">
        <authorList>
            <consortium name="EnsemblMetazoa"/>
        </authorList>
    </citation>
    <scope>IDENTIFICATION</scope>
    <source>
        <strain evidence="2">PS312</strain>
    </source>
</reference>
<feature type="compositionally biased region" description="Polar residues" evidence="1">
    <location>
        <begin position="575"/>
        <end position="591"/>
    </location>
</feature>
<keyword evidence="3" id="KW-1185">Reference proteome</keyword>
<proteinExistence type="predicted"/>
<feature type="compositionally biased region" description="Pro residues" evidence="1">
    <location>
        <begin position="602"/>
        <end position="614"/>
    </location>
</feature>
<accession>A0A2A6BBY5</accession>
<organism evidence="2 3">
    <name type="scientific">Pristionchus pacificus</name>
    <name type="common">Parasitic nematode worm</name>
    <dbReference type="NCBI Taxonomy" id="54126"/>
    <lineage>
        <taxon>Eukaryota</taxon>
        <taxon>Metazoa</taxon>
        <taxon>Ecdysozoa</taxon>
        <taxon>Nematoda</taxon>
        <taxon>Chromadorea</taxon>
        <taxon>Rhabditida</taxon>
        <taxon>Rhabditina</taxon>
        <taxon>Diplogasteromorpha</taxon>
        <taxon>Diplogasteroidea</taxon>
        <taxon>Neodiplogasteridae</taxon>
        <taxon>Pristionchus</taxon>
    </lineage>
</organism>
<dbReference type="EnsemblMetazoa" id="PPA21976.1">
    <property type="protein sequence ID" value="PPA21976.1"/>
    <property type="gene ID" value="WBGene00111530"/>
</dbReference>
<sequence length="668" mass="76384">MDRSRETTKKIVISPQRVGSLPRSNPDPIHDLQDIKISHLINLDKSVVKPLVNLRKRSTSFDVERRFAAVRFEFPCNADITYVYIASLDILTEDGEYEYLRYLDTDQMTFRERIERWKWAADNVQEEAERTEWIVNYEKELTEDSVMAEEMQRVMERERLPIDEIRIEKERMKEGVKDRVRAELKKKNEEDSLLEWMRVDSMSEEERKREAEMEIMKEKKRAREHLYAQRSLAKKMETPEKKKEREKSLILDVEENLKMIKALTPPKIMAPSRKARQFLRELDMLSPQKSPMPYSASNETMLTPHKSQIFTYCNGVYTRVTDAFEPETSNPESLALAFGKDASVKNEQPSAQDADPEELAMAFFHRSTPEQEENDPETLALALFKRDPTVKNTPKSTEKKSSSLGFFSIKKKPARIDFSSYQKSRRLITKVPSHRRQSTSSTPVLCGLLNTSNNINTKNFWNESFLSQTSAHRAAPIRIPSMAAPAPKKAKIISPPPDRVHSPLPSIPPIRLPSIEEIMANRSKIPDPRSTADECYKILMDDDLLIERSPMESLELAIPETPSPPVPVTPITPPDQTNPEGQQKKNNSSVERSPMELAIPDTPSPPIPVTPITPPEQSKTEAQPKNNSSVFHSPAEQLQPDQSITNNAVYVVNNQTGHMEIASSFHQA</sequence>
<evidence type="ECO:0000313" key="3">
    <source>
        <dbReference type="Proteomes" id="UP000005239"/>
    </source>
</evidence>
<protein>
    <submittedName>
        <fullName evidence="2">Uncharacterized protein</fullName>
    </submittedName>
</protein>
<accession>A0A8R1YH10</accession>
<dbReference type="AlphaFoldDB" id="A0A2A6BBY5"/>